<accession>A0A0H5QDL8</accession>
<evidence type="ECO:0000313" key="2">
    <source>
        <dbReference type="EMBL" id="CRZ00117.1"/>
    </source>
</evidence>
<dbReference type="AlphaFoldDB" id="A0A0H5QDL8"/>
<reference evidence="2 3" key="1">
    <citation type="submission" date="2014-11" db="EMBL/GenBank/DDBJ databases">
        <authorList>
            <person name="Diene M.Seydina."/>
        </authorList>
    </citation>
    <scope>NUCLEOTIDE SEQUENCE [LARGE SCALE GENOMIC DNA]</scope>
    <source>
        <strain evidence="2 3">Neisseria meningitidis CHUV</strain>
    </source>
</reference>
<keyword evidence="1" id="KW-0472">Membrane</keyword>
<protein>
    <submittedName>
        <fullName evidence="2">Uncharacterized protein</fullName>
    </submittedName>
</protein>
<feature type="non-terminal residue" evidence="2">
    <location>
        <position position="1"/>
    </location>
</feature>
<feature type="transmembrane region" description="Helical" evidence="1">
    <location>
        <begin position="536"/>
        <end position="557"/>
    </location>
</feature>
<evidence type="ECO:0000256" key="1">
    <source>
        <dbReference type="SAM" id="Phobius"/>
    </source>
</evidence>
<feature type="transmembrane region" description="Helical" evidence="1">
    <location>
        <begin position="503"/>
        <end position="524"/>
    </location>
</feature>
<organism evidence="2 3">
    <name type="scientific">Neisseria meningitidis serogroup B</name>
    <dbReference type="NCBI Taxonomy" id="491"/>
    <lineage>
        <taxon>Bacteria</taxon>
        <taxon>Pseudomonadati</taxon>
        <taxon>Pseudomonadota</taxon>
        <taxon>Betaproteobacteria</taxon>
        <taxon>Neisseriales</taxon>
        <taxon>Neisseriaceae</taxon>
        <taxon>Neisseria</taxon>
    </lineage>
</organism>
<evidence type="ECO:0000313" key="3">
    <source>
        <dbReference type="Proteomes" id="UP000182715"/>
    </source>
</evidence>
<keyword evidence="1" id="KW-0812">Transmembrane</keyword>
<keyword evidence="1" id="KW-1133">Transmembrane helix</keyword>
<sequence>VQYAPAYAAFFPGVVAALVFGKIGVYLAEGCADGGFFGFAVRVLQFGLQQGSGFLIPFVTLGITEFVGNGRYGLGGVSAELLRYFPLQVDLFGDRVFVEAVFQTACVLIRSFGVDAGVDTRFGFFCSPACSGKLSRFVGDVYVAGVDAAFCDAALTVAVAAVAGCQAYPVGRPALFVGNRAVPAAVQVETAAYAEASAFVAAVVLNVAGSKGGRLKKVFSFVFGTLAGGDDTALEVCMVSDLDLIAVFSGINTALLGYGGMVCFDFALAVTAACTESVTDSNLDIAVLLFALRGFSILYTFYMQVARICLYAFADELRTFEGGIPAAADGSFTGCAADMGVAVGSTSPLLFTFTDISSGGNSKTDAVAYFDGYACIPTTAFVFALLAAVLFGRLESDMVVGNEGSTCMADDIGTCNIDIGLLPTSCCRKCGLPFADNLTCCRFGVTSFLLVTTFLFAVGDGHTDTGALIVVLTLSRTAAWSKLLHLLGCLITLPCSIGCSHGINAFIFTFAHILGCLYEVLCRLDNRDIEGDGKAFLFLGMGVVSGILVVCGLYIYAFGCDGIAPLGAGDGTAGLSVAVSCNCNGVSIQAAYNAAYMDNIGTISVIGSFQVTDSKAQSASTHDA</sequence>
<dbReference type="EMBL" id="CVTF01000117">
    <property type="protein sequence ID" value="CRZ00117.1"/>
    <property type="molecule type" value="Genomic_DNA"/>
</dbReference>
<proteinExistence type="predicted"/>
<dbReference type="Proteomes" id="UP000182715">
    <property type="component" value="Unassembled WGS sequence"/>
</dbReference>
<name>A0A0H5QDL8_NEIMI</name>